<dbReference type="InterPro" id="IPR006683">
    <property type="entry name" value="Thioestr_dom"/>
</dbReference>
<sequence length="130" mass="12976">MTPVGDPGPFSAHLGFRVVRADADGAVVEADPQPEHLNGGGILHGGYLSALLDSATGWAVHGAGPEGMVAPHVTLTTQFLRAGVAGRPLVATATCTSLGRRICTTEAEVSQGGKVVARATGSHAVIVSGG</sequence>
<evidence type="ECO:0000259" key="2">
    <source>
        <dbReference type="Pfam" id="PF03061"/>
    </source>
</evidence>
<dbReference type="EMBL" id="CAEZYQ010000004">
    <property type="protein sequence ID" value="CAB4734646.1"/>
    <property type="molecule type" value="Genomic_DNA"/>
</dbReference>
<accession>A0A6J6SI89</accession>
<dbReference type="GO" id="GO:0016289">
    <property type="term" value="F:acyl-CoA hydrolase activity"/>
    <property type="evidence" value="ECO:0007669"/>
    <property type="project" value="TreeGrafter"/>
</dbReference>
<feature type="domain" description="Thioesterase" evidence="2">
    <location>
        <begin position="40"/>
        <end position="113"/>
    </location>
</feature>
<dbReference type="Gene3D" id="3.10.129.10">
    <property type="entry name" value="Hotdog Thioesterase"/>
    <property type="match status" value="1"/>
</dbReference>
<dbReference type="AlphaFoldDB" id="A0A6J6SI89"/>
<protein>
    <submittedName>
        <fullName evidence="3">Unannotated protein</fullName>
    </submittedName>
</protein>
<reference evidence="3" key="1">
    <citation type="submission" date="2020-05" db="EMBL/GenBank/DDBJ databases">
        <authorList>
            <person name="Chiriac C."/>
            <person name="Salcher M."/>
            <person name="Ghai R."/>
            <person name="Kavagutti S V."/>
        </authorList>
    </citation>
    <scope>NUCLEOTIDE SEQUENCE</scope>
</reference>
<dbReference type="PANTHER" id="PTHR42856">
    <property type="entry name" value="ACYL-COENZYME A THIOESTERASE PAAI"/>
    <property type="match status" value="1"/>
</dbReference>
<dbReference type="InterPro" id="IPR003736">
    <property type="entry name" value="PAAI_dom"/>
</dbReference>
<dbReference type="NCBIfam" id="TIGR00369">
    <property type="entry name" value="unchar_dom_1"/>
    <property type="match status" value="1"/>
</dbReference>
<gene>
    <name evidence="3" type="ORF">UFOPK2761_00774</name>
</gene>
<proteinExistence type="predicted"/>
<organism evidence="3">
    <name type="scientific">freshwater metagenome</name>
    <dbReference type="NCBI Taxonomy" id="449393"/>
    <lineage>
        <taxon>unclassified sequences</taxon>
        <taxon>metagenomes</taxon>
        <taxon>ecological metagenomes</taxon>
    </lineage>
</organism>
<keyword evidence="1" id="KW-0378">Hydrolase</keyword>
<dbReference type="CDD" id="cd03443">
    <property type="entry name" value="PaaI_thioesterase"/>
    <property type="match status" value="1"/>
</dbReference>
<dbReference type="SUPFAM" id="SSF54637">
    <property type="entry name" value="Thioesterase/thiol ester dehydrase-isomerase"/>
    <property type="match status" value="1"/>
</dbReference>
<dbReference type="Pfam" id="PF03061">
    <property type="entry name" value="4HBT"/>
    <property type="match status" value="1"/>
</dbReference>
<name>A0A6J6SI89_9ZZZZ</name>
<dbReference type="InterPro" id="IPR052723">
    <property type="entry name" value="Acyl-CoA_thioesterase_PaaI"/>
</dbReference>
<dbReference type="PANTHER" id="PTHR42856:SF1">
    <property type="entry name" value="ACYL-COENZYME A THIOESTERASE PAAI"/>
    <property type="match status" value="1"/>
</dbReference>
<dbReference type="InterPro" id="IPR029069">
    <property type="entry name" value="HotDog_dom_sf"/>
</dbReference>
<evidence type="ECO:0000256" key="1">
    <source>
        <dbReference type="ARBA" id="ARBA00022801"/>
    </source>
</evidence>
<evidence type="ECO:0000313" key="3">
    <source>
        <dbReference type="EMBL" id="CAB4734646.1"/>
    </source>
</evidence>